<dbReference type="Proteomes" id="UP000815260">
    <property type="component" value="Chromosome 7B"/>
</dbReference>
<dbReference type="AlphaFoldDB" id="A0A9R1MEI8"/>
<reference evidence="1" key="2">
    <citation type="submission" date="2020-03" db="EMBL/GenBank/DDBJ databases">
        <title>The second near-complete assembly of the hexaploid bread wheat (Triticum aestivum) genome.</title>
        <authorList>
            <person name="Zimin A.V."/>
            <person name="Puiu D."/>
            <person name="Shumante A."/>
            <person name="Alonge M."/>
            <person name="Salzberg S.L."/>
        </authorList>
    </citation>
    <scope>NUCLEOTIDE SEQUENCE</scope>
    <source>
        <tissue evidence="1">Leaf</tissue>
    </source>
</reference>
<proteinExistence type="predicted"/>
<dbReference type="GO" id="GO:0042023">
    <property type="term" value="P:DNA endoreduplication"/>
    <property type="evidence" value="ECO:0007669"/>
    <property type="project" value="InterPro"/>
</dbReference>
<name>A0A9R1MEI8_WHEAT</name>
<dbReference type="OrthoDB" id="568248at2759"/>
<organism evidence="1">
    <name type="scientific">Triticum aestivum</name>
    <name type="common">Wheat</name>
    <dbReference type="NCBI Taxonomy" id="4565"/>
    <lineage>
        <taxon>Eukaryota</taxon>
        <taxon>Viridiplantae</taxon>
        <taxon>Streptophyta</taxon>
        <taxon>Embryophyta</taxon>
        <taxon>Tracheophyta</taxon>
        <taxon>Spermatophyta</taxon>
        <taxon>Magnoliopsida</taxon>
        <taxon>Liliopsida</taxon>
        <taxon>Poales</taxon>
        <taxon>Poaceae</taxon>
        <taxon>BOP clade</taxon>
        <taxon>Pooideae</taxon>
        <taxon>Triticodae</taxon>
        <taxon>Triticeae</taxon>
        <taxon>Triticinae</taxon>
        <taxon>Triticum</taxon>
    </lineage>
</organism>
<dbReference type="InterPro" id="IPR038859">
    <property type="entry name" value="RHL1"/>
</dbReference>
<feature type="non-terminal residue" evidence="1">
    <location>
        <position position="92"/>
    </location>
</feature>
<dbReference type="PANTHER" id="PTHR35698:SF2">
    <property type="entry name" value="DNA-BINDING PROTEIN RHL1"/>
    <property type="match status" value="1"/>
</dbReference>
<comment type="caution">
    <text evidence="1">The sequence shown here is derived from an EMBL/GenBank/DDBJ whole genome shotgun (WGS) entry which is preliminary data.</text>
</comment>
<dbReference type="EMBL" id="CM022230">
    <property type="protein sequence ID" value="KAF7105498.1"/>
    <property type="molecule type" value="Genomic_DNA"/>
</dbReference>
<evidence type="ECO:0000313" key="1">
    <source>
        <dbReference type="EMBL" id="KAF7105498.1"/>
    </source>
</evidence>
<reference evidence="1" key="1">
    <citation type="journal article" date="2017" name="Gigascience">
        <title>The first near-complete assembly of the hexaploid bread wheat genome, Triticum aestivum.</title>
        <authorList>
            <person name="Zimin A.V."/>
            <person name="Puiu D."/>
            <person name="Hall R."/>
            <person name="Kingan S."/>
            <person name="Clavijo B.J."/>
            <person name="Salzberg S.L."/>
        </authorList>
    </citation>
    <scope>NUCLEOTIDE SEQUENCE</scope>
    <source>
        <tissue evidence="1">Leaf</tissue>
    </source>
</reference>
<sequence length="92" mass="9975">MVAKKPAAVAAAAGQEAEERRRLRSLAFSKGLLQRGEPAALPPSGAVARLQGRDIVRLRGQRRGCFLFSFPGLLGAHRPRDQEPRPLPRVPA</sequence>
<dbReference type="GO" id="GO:0003677">
    <property type="term" value="F:DNA binding"/>
    <property type="evidence" value="ECO:0007669"/>
    <property type="project" value="InterPro"/>
</dbReference>
<dbReference type="PANTHER" id="PTHR35698">
    <property type="entry name" value="DNA-BINDING PROTEIN RHL1"/>
    <property type="match status" value="1"/>
</dbReference>
<protein>
    <submittedName>
        <fullName evidence="1">Uncharacterized protein</fullName>
    </submittedName>
</protein>
<accession>A0A9R1MEI8</accession>
<gene>
    <name evidence="1" type="ORF">CFC21_106305</name>
</gene>